<dbReference type="Gene3D" id="1.10.150.20">
    <property type="entry name" value="5' to 3' exonuclease, C-terminal subdomain"/>
    <property type="match status" value="1"/>
</dbReference>
<dbReference type="SMART" id="SM00475">
    <property type="entry name" value="53EXOc"/>
    <property type="match status" value="1"/>
</dbReference>
<dbReference type="PANTHER" id="PTHR42646:SF2">
    <property type="entry name" value="5'-3' EXONUCLEASE FAMILY PROTEIN"/>
    <property type="match status" value="1"/>
</dbReference>
<dbReference type="GO" id="GO:0003677">
    <property type="term" value="F:DNA binding"/>
    <property type="evidence" value="ECO:0007669"/>
    <property type="project" value="UniProtKB-KW"/>
</dbReference>
<dbReference type="InterPro" id="IPR036279">
    <property type="entry name" value="5-3_exonuclease_C_sf"/>
</dbReference>
<dbReference type="InterPro" id="IPR020045">
    <property type="entry name" value="DNA_polI_H3TH"/>
</dbReference>
<dbReference type="InterPro" id="IPR002421">
    <property type="entry name" value="5-3_exonuclease"/>
</dbReference>
<evidence type="ECO:0000256" key="1">
    <source>
        <dbReference type="ARBA" id="ARBA00022722"/>
    </source>
</evidence>
<accession>A0A1H0NTJ6</accession>
<dbReference type="AlphaFoldDB" id="A0A1H0NTJ6"/>
<dbReference type="Pfam" id="PF01367">
    <property type="entry name" value="5_3_exonuc"/>
    <property type="match status" value="1"/>
</dbReference>
<dbReference type="InterPro" id="IPR008918">
    <property type="entry name" value="HhH2"/>
</dbReference>
<protein>
    <recommendedName>
        <fullName evidence="6">5'-3' exonuclease</fullName>
    </recommendedName>
</protein>
<dbReference type="InterPro" id="IPR020046">
    <property type="entry name" value="5-3_exonucl_a-hlix_arch_N"/>
</dbReference>
<dbReference type="GO" id="GO:0008409">
    <property type="term" value="F:5'-3' exonuclease activity"/>
    <property type="evidence" value="ECO:0007669"/>
    <property type="project" value="InterPro"/>
</dbReference>
<evidence type="ECO:0000256" key="7">
    <source>
        <dbReference type="SAM" id="MobiDB-lite"/>
    </source>
</evidence>
<dbReference type="EMBL" id="LT629711">
    <property type="protein sequence ID" value="SDO95730.1"/>
    <property type="molecule type" value="Genomic_DNA"/>
</dbReference>
<dbReference type="SUPFAM" id="SSF47807">
    <property type="entry name" value="5' to 3' exonuclease, C-terminal subdomain"/>
    <property type="match status" value="1"/>
</dbReference>
<dbReference type="GO" id="GO:0017108">
    <property type="term" value="F:5'-flap endonuclease activity"/>
    <property type="evidence" value="ECO:0007669"/>
    <property type="project" value="InterPro"/>
</dbReference>
<evidence type="ECO:0000313" key="9">
    <source>
        <dbReference type="EMBL" id="SDO95730.1"/>
    </source>
</evidence>
<proteinExistence type="predicted"/>
<dbReference type="STRING" id="443156.SAMN04489867_1029"/>
<dbReference type="CDD" id="cd09859">
    <property type="entry name" value="PIN_53EXO"/>
    <property type="match status" value="1"/>
</dbReference>
<keyword evidence="3 9" id="KW-0269">Exonuclease</keyword>
<organism evidence="9 10">
    <name type="scientific">Pedococcus dokdonensis</name>
    <dbReference type="NCBI Taxonomy" id="443156"/>
    <lineage>
        <taxon>Bacteria</taxon>
        <taxon>Bacillati</taxon>
        <taxon>Actinomycetota</taxon>
        <taxon>Actinomycetes</taxon>
        <taxon>Micrococcales</taxon>
        <taxon>Intrasporangiaceae</taxon>
        <taxon>Pedococcus</taxon>
    </lineage>
</organism>
<name>A0A1H0NTJ6_9MICO</name>
<evidence type="ECO:0000259" key="8">
    <source>
        <dbReference type="SMART" id="SM00475"/>
    </source>
</evidence>
<dbReference type="Proteomes" id="UP000199077">
    <property type="component" value="Chromosome I"/>
</dbReference>
<gene>
    <name evidence="9" type="ORF">SAMN04489867_1029</name>
</gene>
<evidence type="ECO:0000313" key="10">
    <source>
        <dbReference type="Proteomes" id="UP000199077"/>
    </source>
</evidence>
<keyword evidence="1" id="KW-0540">Nuclease</keyword>
<dbReference type="PANTHER" id="PTHR42646">
    <property type="entry name" value="FLAP ENDONUCLEASE XNI"/>
    <property type="match status" value="1"/>
</dbReference>
<dbReference type="CDD" id="cd09898">
    <property type="entry name" value="H3TH_53EXO"/>
    <property type="match status" value="1"/>
</dbReference>
<dbReference type="Pfam" id="PF02739">
    <property type="entry name" value="5_3_exonuc_N"/>
    <property type="match status" value="1"/>
</dbReference>
<dbReference type="InterPro" id="IPR029060">
    <property type="entry name" value="PIN-like_dom_sf"/>
</dbReference>
<keyword evidence="4" id="KW-0238">DNA-binding</keyword>
<feature type="region of interest" description="Disordered" evidence="7">
    <location>
        <begin position="91"/>
        <end position="115"/>
    </location>
</feature>
<evidence type="ECO:0000256" key="4">
    <source>
        <dbReference type="ARBA" id="ARBA00023125"/>
    </source>
</evidence>
<keyword evidence="2" id="KW-0378">Hydrolase</keyword>
<sequence>MSAMTSPDGTGRLMLLDSASLYFRAYFGVPDQRTDASQPPTNAVRGFLDMIASLVTTHQPTHLVACWDNDWRPQWRVDLVPSYKAHRVTEAPPAAAAGGAPDQAHPASDDTVAEEVPDDLAPQVPVIVDALAALGIARLGADGFEADDVIGTLATRWGGEMNVDIVTGDRDLLQLVDDARGVRVLYTGKGGVRDPDLATQDYLRERYAVENGDAYLDMSVLRGDTSDGLPGVKGIGDKTAAQLIAEYGSLAGLREAVDSGAPAIKGARRANLEAASDYLDVAPTVVRVARDAPVPEADLALPTQVADPVLMSKVASEFGVTSSFNRVLSALRID</sequence>
<feature type="compositionally biased region" description="Low complexity" evidence="7">
    <location>
        <begin position="91"/>
        <end position="106"/>
    </location>
</feature>
<evidence type="ECO:0000256" key="6">
    <source>
        <dbReference type="ARBA" id="ARBA00050026"/>
    </source>
</evidence>
<reference evidence="10" key="1">
    <citation type="submission" date="2016-10" db="EMBL/GenBank/DDBJ databases">
        <authorList>
            <person name="Varghese N."/>
            <person name="Submissions S."/>
        </authorList>
    </citation>
    <scope>NUCLEOTIDE SEQUENCE [LARGE SCALE GENOMIC DNA]</scope>
    <source>
        <strain evidence="10">DSM 22329</strain>
    </source>
</reference>
<dbReference type="InterPro" id="IPR038969">
    <property type="entry name" value="FEN"/>
</dbReference>
<evidence type="ECO:0000256" key="3">
    <source>
        <dbReference type="ARBA" id="ARBA00022839"/>
    </source>
</evidence>
<dbReference type="SMART" id="SM00279">
    <property type="entry name" value="HhH2"/>
    <property type="match status" value="1"/>
</dbReference>
<dbReference type="SUPFAM" id="SSF88723">
    <property type="entry name" value="PIN domain-like"/>
    <property type="match status" value="1"/>
</dbReference>
<evidence type="ECO:0000256" key="2">
    <source>
        <dbReference type="ARBA" id="ARBA00022801"/>
    </source>
</evidence>
<feature type="domain" description="5'-3' exonuclease" evidence="8">
    <location>
        <begin position="11"/>
        <end position="302"/>
    </location>
</feature>
<dbReference type="Gene3D" id="3.40.50.1010">
    <property type="entry name" value="5'-nuclease"/>
    <property type="match status" value="1"/>
</dbReference>
<dbReference type="GO" id="GO:0033567">
    <property type="term" value="P:DNA replication, Okazaki fragment processing"/>
    <property type="evidence" value="ECO:0007669"/>
    <property type="project" value="InterPro"/>
</dbReference>
<keyword evidence="10" id="KW-1185">Reference proteome</keyword>
<evidence type="ECO:0000256" key="5">
    <source>
        <dbReference type="ARBA" id="ARBA00049957"/>
    </source>
</evidence>
<comment type="function">
    <text evidence="5">5'-3' exonuclease acting preferentially on double-stranded DNA.</text>
</comment>